<dbReference type="InterPro" id="IPR005543">
    <property type="entry name" value="PASTA_dom"/>
</dbReference>
<reference evidence="3 4" key="1">
    <citation type="submission" date="2013-04" db="EMBL/GenBank/DDBJ databases">
        <title>The Genome Sequence of Treponema maltophilum ATCC 51939.</title>
        <authorList>
            <consortium name="The Broad Institute Genomics Platform"/>
            <person name="Earl A."/>
            <person name="Ward D."/>
            <person name="Feldgarden M."/>
            <person name="Gevers D."/>
            <person name="Leonetti C."/>
            <person name="Blanton J.M."/>
            <person name="Dewhirst F.E."/>
            <person name="Izard J."/>
            <person name="Walker B."/>
            <person name="Young S."/>
            <person name="Zeng Q."/>
            <person name="Gargeya S."/>
            <person name="Fitzgerald M."/>
            <person name="Haas B."/>
            <person name="Abouelleil A."/>
            <person name="Allen A.W."/>
            <person name="Alvarado L."/>
            <person name="Arachchi H.M."/>
            <person name="Berlin A.M."/>
            <person name="Chapman S.B."/>
            <person name="Gainer-Dewar J."/>
            <person name="Goldberg J."/>
            <person name="Griggs A."/>
            <person name="Gujja S."/>
            <person name="Hansen M."/>
            <person name="Howarth C."/>
            <person name="Imamovic A."/>
            <person name="Ireland A."/>
            <person name="Larimer J."/>
            <person name="McCowan C."/>
            <person name="Murphy C."/>
            <person name="Pearson M."/>
            <person name="Poon T.W."/>
            <person name="Priest M."/>
            <person name="Roberts A."/>
            <person name="Saif S."/>
            <person name="Shea T."/>
            <person name="Sisk P."/>
            <person name="Sykes S."/>
            <person name="Wortman J."/>
            <person name="Nusbaum C."/>
            <person name="Birren B."/>
        </authorList>
    </citation>
    <scope>NUCLEOTIDE SEQUENCE [LARGE SCALE GENOMIC DNA]</scope>
    <source>
        <strain evidence="3 4">ATCC 51939</strain>
    </source>
</reference>
<evidence type="ECO:0000256" key="1">
    <source>
        <dbReference type="SAM" id="Phobius"/>
    </source>
</evidence>
<gene>
    <name evidence="3" type="ORF">HMPREF9194_00244</name>
</gene>
<evidence type="ECO:0000259" key="2">
    <source>
        <dbReference type="PROSITE" id="PS51178"/>
    </source>
</evidence>
<keyword evidence="1" id="KW-0472">Membrane</keyword>
<dbReference type="OrthoDB" id="367225at2"/>
<dbReference type="PROSITE" id="PS51178">
    <property type="entry name" value="PASTA"/>
    <property type="match status" value="2"/>
</dbReference>
<keyword evidence="1" id="KW-0812">Transmembrane</keyword>
<dbReference type="Gene3D" id="3.30.10.20">
    <property type="match status" value="2"/>
</dbReference>
<evidence type="ECO:0000313" key="4">
    <source>
        <dbReference type="Proteomes" id="UP000014541"/>
    </source>
</evidence>
<feature type="domain" description="PASTA" evidence="2">
    <location>
        <begin position="55"/>
        <end position="122"/>
    </location>
</feature>
<dbReference type="PATRIC" id="fig|1125699.3.peg.246"/>
<accession>S3L621</accession>
<keyword evidence="1" id="KW-1133">Transmembrane helix</keyword>
<proteinExistence type="predicted"/>
<organism evidence="3 4">
    <name type="scientific">Treponema maltophilum ATCC 51939</name>
    <dbReference type="NCBI Taxonomy" id="1125699"/>
    <lineage>
        <taxon>Bacteria</taxon>
        <taxon>Pseudomonadati</taxon>
        <taxon>Spirochaetota</taxon>
        <taxon>Spirochaetia</taxon>
        <taxon>Spirochaetales</taxon>
        <taxon>Treponemataceae</taxon>
        <taxon>Treponema</taxon>
    </lineage>
</organism>
<dbReference type="Pfam" id="PF03793">
    <property type="entry name" value="PASTA"/>
    <property type="match status" value="2"/>
</dbReference>
<dbReference type="RefSeq" id="WP_016524546.1">
    <property type="nucleotide sequence ID" value="NZ_KE332518.1"/>
</dbReference>
<keyword evidence="4" id="KW-1185">Reference proteome</keyword>
<dbReference type="HOGENOM" id="CLU_066816_0_0_12"/>
<dbReference type="eggNOG" id="COG2815">
    <property type="taxonomic scope" value="Bacteria"/>
</dbReference>
<dbReference type="STRING" id="1125699.HMPREF9194_00244"/>
<name>S3L621_TREMA</name>
<comment type="caution">
    <text evidence="3">The sequence shown here is derived from an EMBL/GenBank/DDBJ whole genome shotgun (WGS) entry which is preliminary data.</text>
</comment>
<evidence type="ECO:0000313" key="3">
    <source>
        <dbReference type="EMBL" id="EPF32249.1"/>
    </source>
</evidence>
<dbReference type="SUPFAM" id="SSF54184">
    <property type="entry name" value="Penicillin-binding protein 2x (pbp-2x), c-terminal domain"/>
    <property type="match status" value="1"/>
</dbReference>
<dbReference type="Proteomes" id="UP000014541">
    <property type="component" value="Unassembled WGS sequence"/>
</dbReference>
<sequence length="345" mass="37892">MNLNHWKKLSSFGIDLDKTEETIRTNRKLIFTVAALMLCFMFLAALAAFFISVKSPERVMVPDVTGKDLTDALQEMQAKELYPKIRLRYSKSPEEKGSVLEQSPSGGTIVKAGERINLTVSQGVVLDRVENYVGMKIDDVRAQLQTLFASSSVQMIKLPDVPIYKEDAAEAGTILEQNPLPNTNLSSPVTLELVVSSGPGREEVPVPNIVGLSLNDTLLQMSRSKIIFNFTAQLPAEGQKAGTVVSQKQSGNRQTLPAYSRVDAVIAIPDSPKGNLVYGLLDERLPPYPYALPVELKAETPEGNAYSIVALQHTGNRLTIPYAVPHNTRLILTVSGNEIRRFTVE</sequence>
<dbReference type="CDD" id="cd06577">
    <property type="entry name" value="PASTA_pknB"/>
    <property type="match status" value="2"/>
</dbReference>
<feature type="domain" description="PASTA" evidence="2">
    <location>
        <begin position="123"/>
        <end position="197"/>
    </location>
</feature>
<dbReference type="AlphaFoldDB" id="S3L621"/>
<protein>
    <recommendedName>
        <fullName evidence="2">PASTA domain-containing protein</fullName>
    </recommendedName>
</protein>
<dbReference type="SMART" id="SM00740">
    <property type="entry name" value="PASTA"/>
    <property type="match status" value="3"/>
</dbReference>
<dbReference type="EMBL" id="ATFF01000002">
    <property type="protein sequence ID" value="EPF32249.1"/>
    <property type="molecule type" value="Genomic_DNA"/>
</dbReference>
<feature type="transmembrane region" description="Helical" evidence="1">
    <location>
        <begin position="29"/>
        <end position="51"/>
    </location>
</feature>